<evidence type="ECO:0000313" key="9">
    <source>
        <dbReference type="EMBL" id="AUI70359.1"/>
    </source>
</evidence>
<feature type="domain" description="HAMP" evidence="8">
    <location>
        <begin position="211"/>
        <end position="265"/>
    </location>
</feature>
<dbReference type="Gene3D" id="6.10.340.10">
    <property type="match status" value="1"/>
</dbReference>
<dbReference type="GO" id="GO:0007165">
    <property type="term" value="P:signal transduction"/>
    <property type="evidence" value="ECO:0007669"/>
    <property type="project" value="UniProtKB-KW"/>
</dbReference>
<dbReference type="PANTHER" id="PTHR43531:SF14">
    <property type="entry name" value="METHYL-ACCEPTING CHEMOTAXIS PROTEIN I-RELATED"/>
    <property type="match status" value="1"/>
</dbReference>
<dbReference type="GO" id="GO:0005886">
    <property type="term" value="C:plasma membrane"/>
    <property type="evidence" value="ECO:0007669"/>
    <property type="project" value="TreeGrafter"/>
</dbReference>
<dbReference type="Pfam" id="PF00015">
    <property type="entry name" value="MCPsignal"/>
    <property type="match status" value="1"/>
</dbReference>
<gene>
    <name evidence="9" type="ORF">BLE401_17745</name>
</gene>
<accession>A0A2N9YIV6</accession>
<dbReference type="SUPFAM" id="SSF58104">
    <property type="entry name" value="Methyl-accepting chemotaxis protein (MCP) signaling domain"/>
    <property type="match status" value="1"/>
</dbReference>
<feature type="domain" description="Methyl-accepting transducer" evidence="7">
    <location>
        <begin position="489"/>
        <end position="718"/>
    </location>
</feature>
<feature type="domain" description="HAMP" evidence="8">
    <location>
        <begin position="432"/>
        <end position="484"/>
    </location>
</feature>
<dbReference type="InterPro" id="IPR000014">
    <property type="entry name" value="PAS"/>
</dbReference>
<dbReference type="InterPro" id="IPR051310">
    <property type="entry name" value="MCP_chemotaxis"/>
</dbReference>
<keyword evidence="3 5" id="KW-0807">Transducer</keyword>
<dbReference type="SMART" id="SM00304">
    <property type="entry name" value="HAMP"/>
    <property type="match status" value="2"/>
</dbReference>
<protein>
    <submittedName>
        <fullName evidence="9">HAMP domain-containing protein</fullName>
    </submittedName>
</protein>
<keyword evidence="2" id="KW-0488">Methylation</keyword>
<comment type="subcellular location">
    <subcellularLocation>
        <location evidence="1">Membrane</location>
    </subcellularLocation>
</comment>
<keyword evidence="6" id="KW-0812">Transmembrane</keyword>
<keyword evidence="6" id="KW-1133">Transmembrane helix</keyword>
<dbReference type="GO" id="GO:0006935">
    <property type="term" value="P:chemotaxis"/>
    <property type="evidence" value="ECO:0007669"/>
    <property type="project" value="TreeGrafter"/>
</dbReference>
<reference evidence="10" key="1">
    <citation type="submission" date="2016-12" db="EMBL/GenBank/DDBJ databases">
        <title>Complete Genome Sequence of Beggiatoa leptomitiformis D-401.</title>
        <authorList>
            <person name="Fomenkov A."/>
            <person name="Vincze T."/>
            <person name="Grabovich M."/>
            <person name="Anton B.P."/>
            <person name="Dubinina G."/>
            <person name="Orlova M."/>
            <person name="Belousova E."/>
            <person name="Roberts R.J."/>
        </authorList>
    </citation>
    <scope>NUCLEOTIDE SEQUENCE [LARGE SCALE GENOMIC DNA]</scope>
    <source>
        <strain evidence="10">D-401</strain>
    </source>
</reference>
<dbReference type="Proteomes" id="UP000234271">
    <property type="component" value="Chromosome"/>
</dbReference>
<evidence type="ECO:0000259" key="8">
    <source>
        <dbReference type="PROSITE" id="PS50885"/>
    </source>
</evidence>
<sequence>MRFISNSMQNKFILVVSCFVLFMLTTVVSTLYVVDSQSTDAEQLNIASRQLVLIVKIQNETNAMVLALESSSSVTERRQRLNDMRTLFQQSLFALQMGGGVPDNDGNTIFLPPADTYSMGKLNEVKQLWEHVQQNLTILLDPKVDILADSFYDSISVLSGSWQTIFNAAEHAGEALEIASKEKIHYLKIILLSALVLCLVVAIIAIWFGKKTIVNPTRLMLKALNTLLSQAVNFTERLPAFGEDEIGKIAFSINAMRDNLYTTYESIRLSNEAAQRINQALDKAAVNILITDNTHRIIYFNESAQHLFNNLENVLRERIPNFTSKTLLNNTSDLFPTHERERLEALENTHHTTLIIGRIHLEVIISPVFTTAGDRLGWVTEWRDRTADIAIEQEVNRVMRAAESGDFSQRVDLTSKDGFYKTLGIAVNQTLNYIQQIIEELHSVFNALAAGDLNKTIEKDYQGSLAKLKTDLNRTVNTLTNIILLIQQTADTVNNAAGEIGESNEILSQRTEQQAAALQQTAASMGQMTSSVQKNAQNAKTANQMVMDTRELANESKTVLNTAIDAMQNISQSSQKITEIITVIDDIAFQTNLLALNAAIEAARAGEQGRGFSVVAAEVRYLAQRSATAAKEIKILIKDSVEQIEEGKTIVNASGVTLQHITTAVQTVSELINTITIASQEQAEGIQQVNKAVNQMEEITQYNASLVEEANSISQAMRQQAQHLQQQVTFFNVR</sequence>
<dbReference type="SMART" id="SM00283">
    <property type="entry name" value="MA"/>
    <property type="match status" value="1"/>
</dbReference>
<dbReference type="PROSITE" id="PS50885">
    <property type="entry name" value="HAMP"/>
    <property type="match status" value="2"/>
</dbReference>
<evidence type="ECO:0000256" key="5">
    <source>
        <dbReference type="PROSITE-ProRule" id="PRU00284"/>
    </source>
</evidence>
<dbReference type="Pfam" id="PF13188">
    <property type="entry name" value="PAS_8"/>
    <property type="match status" value="1"/>
</dbReference>
<keyword evidence="10" id="KW-1185">Reference proteome</keyword>
<dbReference type="Pfam" id="PF00672">
    <property type="entry name" value="HAMP"/>
    <property type="match status" value="1"/>
</dbReference>
<dbReference type="Gene3D" id="1.10.287.950">
    <property type="entry name" value="Methyl-accepting chemotaxis protein"/>
    <property type="match status" value="1"/>
</dbReference>
<evidence type="ECO:0000256" key="2">
    <source>
        <dbReference type="ARBA" id="ARBA00022481"/>
    </source>
</evidence>
<keyword evidence="6" id="KW-0472">Membrane</keyword>
<organism evidence="9 10">
    <name type="scientific">Beggiatoa leptomitoformis</name>
    <dbReference type="NCBI Taxonomy" id="288004"/>
    <lineage>
        <taxon>Bacteria</taxon>
        <taxon>Pseudomonadati</taxon>
        <taxon>Pseudomonadota</taxon>
        <taxon>Gammaproteobacteria</taxon>
        <taxon>Thiotrichales</taxon>
        <taxon>Thiotrichaceae</taxon>
        <taxon>Beggiatoa</taxon>
    </lineage>
</organism>
<feature type="transmembrane region" description="Helical" evidence="6">
    <location>
        <begin position="189"/>
        <end position="209"/>
    </location>
</feature>
<name>A0A2N9YIV6_9GAMM</name>
<dbReference type="AlphaFoldDB" id="A0A2N9YIV6"/>
<dbReference type="InterPro" id="IPR003660">
    <property type="entry name" value="HAMP_dom"/>
</dbReference>
<feature type="transmembrane region" description="Helical" evidence="6">
    <location>
        <begin position="12"/>
        <end position="34"/>
    </location>
</feature>
<comment type="similarity">
    <text evidence="4">Belongs to the methyl-accepting chemotaxis (MCP) protein family.</text>
</comment>
<dbReference type="EMBL" id="CP018889">
    <property type="protein sequence ID" value="AUI70359.1"/>
    <property type="molecule type" value="Genomic_DNA"/>
</dbReference>
<dbReference type="Pfam" id="PF18947">
    <property type="entry name" value="HAMP_2"/>
    <property type="match status" value="1"/>
</dbReference>
<dbReference type="CDD" id="cd06225">
    <property type="entry name" value="HAMP"/>
    <property type="match status" value="1"/>
</dbReference>
<evidence type="ECO:0000256" key="1">
    <source>
        <dbReference type="ARBA" id="ARBA00004370"/>
    </source>
</evidence>
<dbReference type="PROSITE" id="PS50111">
    <property type="entry name" value="CHEMOTAXIS_TRANSDUC_2"/>
    <property type="match status" value="1"/>
</dbReference>
<evidence type="ECO:0000259" key="7">
    <source>
        <dbReference type="PROSITE" id="PS50111"/>
    </source>
</evidence>
<evidence type="ECO:0000313" key="10">
    <source>
        <dbReference type="Proteomes" id="UP000234271"/>
    </source>
</evidence>
<evidence type="ECO:0000256" key="4">
    <source>
        <dbReference type="ARBA" id="ARBA00029447"/>
    </source>
</evidence>
<proteinExistence type="inferred from homology"/>
<dbReference type="Gene3D" id="3.30.450.20">
    <property type="entry name" value="PAS domain"/>
    <property type="match status" value="1"/>
</dbReference>
<dbReference type="FunFam" id="1.10.287.950:FF:000001">
    <property type="entry name" value="Methyl-accepting chemotaxis sensory transducer"/>
    <property type="match status" value="1"/>
</dbReference>
<dbReference type="GO" id="GO:0004888">
    <property type="term" value="F:transmembrane signaling receptor activity"/>
    <property type="evidence" value="ECO:0007669"/>
    <property type="project" value="TreeGrafter"/>
</dbReference>
<dbReference type="PANTHER" id="PTHR43531">
    <property type="entry name" value="PROTEIN ICFG"/>
    <property type="match status" value="1"/>
</dbReference>
<evidence type="ECO:0000256" key="3">
    <source>
        <dbReference type="ARBA" id="ARBA00023224"/>
    </source>
</evidence>
<dbReference type="InterPro" id="IPR004089">
    <property type="entry name" value="MCPsignal_dom"/>
</dbReference>
<dbReference type="CDD" id="cd11386">
    <property type="entry name" value="MCP_signal"/>
    <property type="match status" value="1"/>
</dbReference>
<evidence type="ECO:0000256" key="6">
    <source>
        <dbReference type="SAM" id="Phobius"/>
    </source>
</evidence>